<sequence length="142" mass="16444">MPKVFTSDSQKTGEIGENVAVKFLMKHGFAILDRNYTKKWGEIDIVAEKDNLLHFVEVKSVVREGVSPADAKALAGKHETLDEYRPEDNMHPWKLKRLSRAIQTYILSKKLDEREWQFDLLTVFLSLKDKKARVKMVEDIVL</sequence>
<dbReference type="Pfam" id="PF02021">
    <property type="entry name" value="UPF0102"/>
    <property type="match status" value="1"/>
</dbReference>
<dbReference type="PANTHER" id="PTHR34039:SF1">
    <property type="entry name" value="UPF0102 PROTEIN YRAN"/>
    <property type="match status" value="1"/>
</dbReference>
<accession>A0A1F6XF12</accession>
<dbReference type="AlphaFoldDB" id="A0A1F6XF12"/>
<dbReference type="InterPro" id="IPR011335">
    <property type="entry name" value="Restrct_endonuc-II-like"/>
</dbReference>
<dbReference type="GO" id="GO:0003676">
    <property type="term" value="F:nucleic acid binding"/>
    <property type="evidence" value="ECO:0007669"/>
    <property type="project" value="InterPro"/>
</dbReference>
<evidence type="ECO:0000256" key="1">
    <source>
        <dbReference type="ARBA" id="ARBA00006738"/>
    </source>
</evidence>
<dbReference type="HAMAP" id="MF_00048">
    <property type="entry name" value="UPF0102"/>
    <property type="match status" value="1"/>
</dbReference>
<proteinExistence type="inferred from homology"/>
<dbReference type="InterPro" id="IPR003509">
    <property type="entry name" value="UPF0102_YraN-like"/>
</dbReference>
<evidence type="ECO:0000313" key="4">
    <source>
        <dbReference type="Proteomes" id="UP000179381"/>
    </source>
</evidence>
<organism evidence="3 4">
    <name type="scientific">Candidatus Nomurabacteria bacterium RIFCSPLOWO2_01_FULL_46_18</name>
    <dbReference type="NCBI Taxonomy" id="1801783"/>
    <lineage>
        <taxon>Bacteria</taxon>
        <taxon>Candidatus Nomuraibacteriota</taxon>
    </lineage>
</organism>
<comment type="caution">
    <text evidence="3">The sequence shown here is derived from an EMBL/GenBank/DDBJ whole genome shotgun (WGS) entry which is preliminary data.</text>
</comment>
<evidence type="ECO:0000256" key="2">
    <source>
        <dbReference type="HAMAP-Rule" id="MF_00048"/>
    </source>
</evidence>
<comment type="similarity">
    <text evidence="1 2">Belongs to the UPF0102 family.</text>
</comment>
<evidence type="ECO:0000313" key="3">
    <source>
        <dbReference type="EMBL" id="OGI92737.1"/>
    </source>
</evidence>
<dbReference type="Proteomes" id="UP000179381">
    <property type="component" value="Unassembled WGS sequence"/>
</dbReference>
<dbReference type="Gene3D" id="3.40.1350.10">
    <property type="match status" value="1"/>
</dbReference>
<dbReference type="EMBL" id="MFVH01000001">
    <property type="protein sequence ID" value="OGI92737.1"/>
    <property type="molecule type" value="Genomic_DNA"/>
</dbReference>
<dbReference type="SUPFAM" id="SSF52980">
    <property type="entry name" value="Restriction endonuclease-like"/>
    <property type="match status" value="1"/>
</dbReference>
<protein>
    <recommendedName>
        <fullName evidence="2">UPF0102 protein A2933_00780</fullName>
    </recommendedName>
</protein>
<dbReference type="InterPro" id="IPR011856">
    <property type="entry name" value="tRNA_endonuc-like_dom_sf"/>
</dbReference>
<reference evidence="3 4" key="1">
    <citation type="journal article" date="2016" name="Nat. Commun.">
        <title>Thousands of microbial genomes shed light on interconnected biogeochemical processes in an aquifer system.</title>
        <authorList>
            <person name="Anantharaman K."/>
            <person name="Brown C.T."/>
            <person name="Hug L.A."/>
            <person name="Sharon I."/>
            <person name="Castelle C.J."/>
            <person name="Probst A.J."/>
            <person name="Thomas B.C."/>
            <person name="Singh A."/>
            <person name="Wilkins M.J."/>
            <person name="Karaoz U."/>
            <person name="Brodie E.L."/>
            <person name="Williams K.H."/>
            <person name="Hubbard S.S."/>
            <person name="Banfield J.F."/>
        </authorList>
    </citation>
    <scope>NUCLEOTIDE SEQUENCE [LARGE SCALE GENOMIC DNA]</scope>
</reference>
<dbReference type="PANTHER" id="PTHR34039">
    <property type="entry name" value="UPF0102 PROTEIN YRAN"/>
    <property type="match status" value="1"/>
</dbReference>
<name>A0A1F6XF12_9BACT</name>
<gene>
    <name evidence="3" type="ORF">A2933_00780</name>
</gene>